<dbReference type="SUPFAM" id="SSF46785">
    <property type="entry name" value="Winged helix' DNA-binding domain"/>
    <property type="match status" value="1"/>
</dbReference>
<evidence type="ECO:0000313" key="1">
    <source>
        <dbReference type="EMBL" id="BEQ14296.1"/>
    </source>
</evidence>
<dbReference type="InterPro" id="IPR036390">
    <property type="entry name" value="WH_DNA-bd_sf"/>
</dbReference>
<dbReference type="KEGG" id="dmp:FAK_13620"/>
<organism evidence="1 2">
    <name type="scientific">Desulfoferula mesophila</name>
    <dbReference type="NCBI Taxonomy" id="3058419"/>
    <lineage>
        <taxon>Bacteria</taxon>
        <taxon>Pseudomonadati</taxon>
        <taxon>Thermodesulfobacteriota</taxon>
        <taxon>Desulfarculia</taxon>
        <taxon>Desulfarculales</taxon>
        <taxon>Desulfarculaceae</taxon>
        <taxon>Desulfoferula</taxon>
    </lineage>
</organism>
<evidence type="ECO:0008006" key="3">
    <source>
        <dbReference type="Google" id="ProtNLM"/>
    </source>
</evidence>
<sequence length="98" mass="11007">MQDNERKQALKHIKEKRAPYIKAAAARSIQQKKDLKLIKERLAQGPATPLELAQDIGMPPKQAMWYLAAMRKYGMVGEAAKSGDYFTYELITPDPAAC</sequence>
<protein>
    <recommendedName>
        <fullName evidence="3">Winged helix-turn-helix domain-containing protein</fullName>
    </recommendedName>
</protein>
<dbReference type="Proteomes" id="UP001366166">
    <property type="component" value="Chromosome"/>
</dbReference>
<keyword evidence="2" id="KW-1185">Reference proteome</keyword>
<accession>A0AAU9EAX1</accession>
<gene>
    <name evidence="1" type="ORF">FAK_13620</name>
</gene>
<dbReference type="EMBL" id="AP028679">
    <property type="protein sequence ID" value="BEQ14296.1"/>
    <property type="molecule type" value="Genomic_DNA"/>
</dbReference>
<name>A0AAU9EAX1_9BACT</name>
<dbReference type="AlphaFoldDB" id="A0AAU9EAX1"/>
<proteinExistence type="predicted"/>
<reference evidence="2" key="1">
    <citation type="journal article" date="2023" name="Arch. Microbiol.">
        <title>Desulfoferula mesophilus gen. nov. sp. nov., a mesophilic sulfate-reducing bacterium isolated from a brackish lake sediment.</title>
        <authorList>
            <person name="Watanabe T."/>
            <person name="Yabe T."/>
            <person name="Tsuji J.M."/>
            <person name="Fukui M."/>
        </authorList>
    </citation>
    <scope>NUCLEOTIDE SEQUENCE [LARGE SCALE GENOMIC DNA]</scope>
    <source>
        <strain evidence="2">12FAK</strain>
    </source>
</reference>
<evidence type="ECO:0000313" key="2">
    <source>
        <dbReference type="Proteomes" id="UP001366166"/>
    </source>
</evidence>